<sequence>MSSTSRDWMYNRLDNGFVQIEFAAKVKEFISFAKQHCRTYQSERKIRCPCNYKKCRLVPYLDIKTVEYHICRYGFVSGYHCWYEHGENGDEAPQNFYQMDNHIDDADVGGDDPTTYREMLHNVAGPSFNWNHVEESPNPQARQLYDMIEASSEQLWSGCETMTTLSAMARFLAIKSKHHISERGYNEIKKFMKDCLPNDNSLVENFYATKRLMRGLGKSYSSWPVILTLYNIPPSMCMKSEFMFLIVIVPGPTNPKQKIDVFLQLLVKELQDLWNNGSRLAVTGPLRAPQRTGTEPPRVQRIPITLISNDTQGVASFSLLCMEDDKSFQKMDDSRRVLLEVDDTIPEDLIRATYDTHADTRYTALMHKLKKNRVQPVYVTDKAWKRYLEYRESEDFLGRSRQASTNRNTEVEGPGNGPSKHGGGSVSFVTTNERLTNSPETPPTVNELYLHLHTVNRDGMTFIDTRSERFYDRLQRRRLELTRATPDQPVDDEAVYLNVAGECPKGRVYGLGSLGRKKRRYVDPGASTSQMPEMVPHAEFDIVADQLRKVMAFMHKQFGMTMDGAGLSQPQPPPPPPPPPPPHDQQQPPQIDPADAPQLGDNVERETREWLTSDEQLGYCRCYICLSEYEEDESSEGVPSAWRLVLEDMNLRPFYNAPRELWMEGSHKLVISWHLILATGFYVPNMRNFKDSNFRFLLQTTLCFIPLITSLYKNVLLDFLLMRMQRKKLAPYSALSSDESYSNRDLEKVGSVYAPFFLFIAICGALRPLFTGYRVSTDVPASRKTLVQ</sequence>
<dbReference type="InterPro" id="IPR029480">
    <property type="entry name" value="Transpos_assoc"/>
</dbReference>
<evidence type="ECO:0000313" key="5">
    <source>
        <dbReference type="Proteomes" id="UP001420932"/>
    </source>
</evidence>
<proteinExistence type="predicted"/>
<feature type="compositionally biased region" description="Pro residues" evidence="1">
    <location>
        <begin position="570"/>
        <end position="583"/>
    </location>
</feature>
<feature type="transmembrane region" description="Helical" evidence="2">
    <location>
        <begin position="752"/>
        <end position="770"/>
    </location>
</feature>
<dbReference type="Pfam" id="PF02992">
    <property type="entry name" value="Transposase_21"/>
    <property type="match status" value="1"/>
</dbReference>
<dbReference type="Pfam" id="PF13963">
    <property type="entry name" value="Transpos_assoc"/>
    <property type="match status" value="1"/>
</dbReference>
<keyword evidence="2" id="KW-0472">Membrane</keyword>
<name>A0AAP0Q0J1_9MAGN</name>
<comment type="caution">
    <text evidence="4">The sequence shown here is derived from an EMBL/GenBank/DDBJ whole genome shotgun (WGS) entry which is preliminary data.</text>
</comment>
<feature type="transmembrane region" description="Helical" evidence="2">
    <location>
        <begin position="696"/>
        <end position="721"/>
    </location>
</feature>
<evidence type="ECO:0000259" key="3">
    <source>
        <dbReference type="Pfam" id="PF13963"/>
    </source>
</evidence>
<evidence type="ECO:0000313" key="4">
    <source>
        <dbReference type="EMBL" id="KAK9162878.1"/>
    </source>
</evidence>
<evidence type="ECO:0000256" key="2">
    <source>
        <dbReference type="SAM" id="Phobius"/>
    </source>
</evidence>
<dbReference type="InterPro" id="IPR004242">
    <property type="entry name" value="Transposase_21"/>
</dbReference>
<feature type="region of interest" description="Disordered" evidence="1">
    <location>
        <begin position="397"/>
        <end position="429"/>
    </location>
</feature>
<keyword evidence="2" id="KW-0812">Transmembrane</keyword>
<reference evidence="4 5" key="1">
    <citation type="submission" date="2024-01" db="EMBL/GenBank/DDBJ databases">
        <title>Genome assemblies of Stephania.</title>
        <authorList>
            <person name="Yang L."/>
        </authorList>
    </citation>
    <scope>NUCLEOTIDE SEQUENCE [LARGE SCALE GENOMIC DNA]</scope>
    <source>
        <strain evidence="4">YNDBR</strain>
        <tissue evidence="4">Leaf</tissue>
    </source>
</reference>
<dbReference type="Pfam" id="PF03004">
    <property type="entry name" value="Transposase_24"/>
    <property type="match status" value="1"/>
</dbReference>
<feature type="region of interest" description="Disordered" evidence="1">
    <location>
        <begin position="562"/>
        <end position="599"/>
    </location>
</feature>
<keyword evidence="5" id="KW-1185">Reference proteome</keyword>
<evidence type="ECO:0000256" key="1">
    <source>
        <dbReference type="SAM" id="MobiDB-lite"/>
    </source>
</evidence>
<organism evidence="4 5">
    <name type="scientific">Stephania yunnanensis</name>
    <dbReference type="NCBI Taxonomy" id="152371"/>
    <lineage>
        <taxon>Eukaryota</taxon>
        <taxon>Viridiplantae</taxon>
        <taxon>Streptophyta</taxon>
        <taxon>Embryophyta</taxon>
        <taxon>Tracheophyta</taxon>
        <taxon>Spermatophyta</taxon>
        <taxon>Magnoliopsida</taxon>
        <taxon>Ranunculales</taxon>
        <taxon>Menispermaceae</taxon>
        <taxon>Menispermoideae</taxon>
        <taxon>Cissampelideae</taxon>
        <taxon>Stephania</taxon>
    </lineage>
</organism>
<dbReference type="AlphaFoldDB" id="A0AAP0Q0J1"/>
<feature type="domain" description="Transposase-associated" evidence="3">
    <location>
        <begin position="6"/>
        <end position="87"/>
    </location>
</feature>
<gene>
    <name evidence="4" type="ORF">Syun_003780</name>
</gene>
<accession>A0AAP0Q0J1</accession>
<feature type="compositionally biased region" description="Gly residues" evidence="1">
    <location>
        <begin position="414"/>
        <end position="425"/>
    </location>
</feature>
<keyword evidence="2" id="KW-1133">Transmembrane helix</keyword>
<dbReference type="InterPro" id="IPR004252">
    <property type="entry name" value="Probable_transposase_24"/>
</dbReference>
<protein>
    <recommendedName>
        <fullName evidence="3">Transposase-associated domain-containing protein</fullName>
    </recommendedName>
</protein>
<dbReference type="Proteomes" id="UP001420932">
    <property type="component" value="Unassembled WGS sequence"/>
</dbReference>
<feature type="compositionally biased region" description="Low complexity" evidence="1">
    <location>
        <begin position="584"/>
        <end position="598"/>
    </location>
</feature>
<dbReference type="EMBL" id="JBBNAF010000002">
    <property type="protein sequence ID" value="KAK9162878.1"/>
    <property type="molecule type" value="Genomic_DNA"/>
</dbReference>